<feature type="compositionally biased region" description="Low complexity" evidence="6">
    <location>
        <begin position="485"/>
        <end position="497"/>
    </location>
</feature>
<feature type="compositionally biased region" description="Low complexity" evidence="6">
    <location>
        <begin position="277"/>
        <end position="293"/>
    </location>
</feature>
<dbReference type="GeneID" id="108675140"/>
<evidence type="ECO:0000256" key="4">
    <source>
        <dbReference type="ARBA" id="ARBA00022833"/>
    </source>
</evidence>
<dbReference type="GO" id="GO:0005634">
    <property type="term" value="C:nucleus"/>
    <property type="evidence" value="ECO:0007669"/>
    <property type="project" value="TreeGrafter"/>
</dbReference>
<evidence type="ECO:0000256" key="5">
    <source>
        <dbReference type="PROSITE-ProRule" id="PRU00042"/>
    </source>
</evidence>
<dbReference type="GO" id="GO:0000981">
    <property type="term" value="F:DNA-binding transcription factor activity, RNA polymerase II-specific"/>
    <property type="evidence" value="ECO:0007669"/>
    <property type="project" value="TreeGrafter"/>
</dbReference>
<feature type="domain" description="C2H2-type" evidence="7">
    <location>
        <begin position="517"/>
        <end position="546"/>
    </location>
</feature>
<protein>
    <submittedName>
        <fullName evidence="9">DNA-directed RNA polymerase II subunit RPB1-like</fullName>
    </submittedName>
</protein>
<dbReference type="PANTHER" id="PTHR14196:SF12">
    <property type="entry name" value="ZINC FINGER PROTEIN 208-LIKE"/>
    <property type="match status" value="1"/>
</dbReference>
<dbReference type="InterPro" id="IPR013087">
    <property type="entry name" value="Znf_C2H2_type"/>
</dbReference>
<dbReference type="FunFam" id="3.30.160.60:FF:000021">
    <property type="entry name" value="Basic krueppel-like factor 3"/>
    <property type="match status" value="1"/>
</dbReference>
<feature type="compositionally biased region" description="Low complexity" evidence="6">
    <location>
        <begin position="445"/>
        <end position="455"/>
    </location>
</feature>
<proteinExistence type="predicted"/>
<dbReference type="PROSITE" id="PS00028">
    <property type="entry name" value="ZINC_FINGER_C2H2_1"/>
    <property type="match status" value="1"/>
</dbReference>
<keyword evidence="1" id="KW-0479">Metal-binding</keyword>
<dbReference type="Proteomes" id="UP000694843">
    <property type="component" value="Unplaced"/>
</dbReference>
<reference evidence="9" key="1">
    <citation type="submission" date="2025-08" db="UniProtKB">
        <authorList>
            <consortium name="RefSeq"/>
        </authorList>
    </citation>
    <scope>IDENTIFICATION</scope>
    <source>
        <tissue evidence="9">Whole organism</tissue>
    </source>
</reference>
<name>A0A8B7NXX0_HYAAZ</name>
<dbReference type="GO" id="GO:0000977">
    <property type="term" value="F:RNA polymerase II transcription regulatory region sequence-specific DNA binding"/>
    <property type="evidence" value="ECO:0007669"/>
    <property type="project" value="TreeGrafter"/>
</dbReference>
<keyword evidence="8" id="KW-1185">Reference proteome</keyword>
<evidence type="ECO:0000256" key="6">
    <source>
        <dbReference type="SAM" id="MobiDB-lite"/>
    </source>
</evidence>
<dbReference type="Gene3D" id="3.30.160.60">
    <property type="entry name" value="Classic Zinc Finger"/>
    <property type="match status" value="1"/>
</dbReference>
<feature type="compositionally biased region" description="Basic and acidic residues" evidence="6">
    <location>
        <begin position="294"/>
        <end position="303"/>
    </location>
</feature>
<dbReference type="KEGG" id="hazt:108675140"/>
<feature type="region of interest" description="Disordered" evidence="6">
    <location>
        <begin position="427"/>
        <end position="511"/>
    </location>
</feature>
<evidence type="ECO:0000259" key="7">
    <source>
        <dbReference type="PROSITE" id="PS50157"/>
    </source>
</evidence>
<dbReference type="PANTHER" id="PTHR14196">
    <property type="entry name" value="ODD-SKIPPED - RELATED"/>
    <property type="match status" value="1"/>
</dbReference>
<dbReference type="AlphaFoldDB" id="A0A8B7NXX0"/>
<evidence type="ECO:0000256" key="3">
    <source>
        <dbReference type="ARBA" id="ARBA00022771"/>
    </source>
</evidence>
<dbReference type="GO" id="GO:0008270">
    <property type="term" value="F:zinc ion binding"/>
    <property type="evidence" value="ECO:0007669"/>
    <property type="project" value="UniProtKB-KW"/>
</dbReference>
<evidence type="ECO:0000256" key="1">
    <source>
        <dbReference type="ARBA" id="ARBA00022723"/>
    </source>
</evidence>
<keyword evidence="4" id="KW-0862">Zinc</keyword>
<feature type="region of interest" description="Disordered" evidence="6">
    <location>
        <begin position="46"/>
        <end position="67"/>
    </location>
</feature>
<dbReference type="RefSeq" id="XP_018018618.1">
    <property type="nucleotide sequence ID" value="XM_018163129.2"/>
</dbReference>
<dbReference type="PROSITE" id="PS50157">
    <property type="entry name" value="ZINC_FINGER_C2H2_2"/>
    <property type="match status" value="1"/>
</dbReference>
<feature type="compositionally biased region" description="Low complexity" evidence="6">
    <location>
        <begin position="204"/>
        <end position="233"/>
    </location>
</feature>
<keyword evidence="2" id="KW-0677">Repeat</keyword>
<dbReference type="OrthoDB" id="4748970at2759"/>
<dbReference type="SUPFAM" id="SSF57667">
    <property type="entry name" value="beta-beta-alpha zinc fingers"/>
    <property type="match status" value="1"/>
</dbReference>
<feature type="compositionally biased region" description="Low complexity" evidence="6">
    <location>
        <begin position="462"/>
        <end position="475"/>
    </location>
</feature>
<dbReference type="InterPro" id="IPR036236">
    <property type="entry name" value="Znf_C2H2_sf"/>
</dbReference>
<dbReference type="InterPro" id="IPR050717">
    <property type="entry name" value="C2H2-ZF_Transcription_Reg"/>
</dbReference>
<evidence type="ECO:0000313" key="8">
    <source>
        <dbReference type="Proteomes" id="UP000694843"/>
    </source>
</evidence>
<evidence type="ECO:0000256" key="2">
    <source>
        <dbReference type="ARBA" id="ARBA00022737"/>
    </source>
</evidence>
<keyword evidence="3 5" id="KW-0863">Zinc-finger</keyword>
<gene>
    <name evidence="9" type="primary">LOC108675140</name>
</gene>
<feature type="region of interest" description="Disordered" evidence="6">
    <location>
        <begin position="192"/>
        <end position="263"/>
    </location>
</feature>
<feature type="region of interest" description="Disordered" evidence="6">
    <location>
        <begin position="531"/>
        <end position="550"/>
    </location>
</feature>
<sequence>MVPEVFSVSMHSCTMTKEAELPPEQVEPVDLSVKIKVECFVRHDLPKTDRNEQKPSEVPTSKSPLPHIPFYLPHTPDTPKHPFQIPQLPQTINLPLSPMHLPHSSDSPIHPYFKASFLYEANNNFSGKTPVSKKDQSNIPPLIIASPSCPIPIRIPSTSGHMDVLTPHSSHFNFNASSSRCMQYGGLQIFPSTSFSPNSPPQSPTTSSHSSASTKPSHTVVPSSPSPSISTTVANKSTSPRDKKIENTSPAPNTSKSKKAKLESTFPASLTSVAVSSAASSASTQTSAGSAASDARDQRDDKFGSKKSLALEVSSESKLETSASDTLVITPVATASLPSHLALPQHFSQETIAQFIKEHQTHPHFPLSLPHFATGLLPPLPFSTTREHEMHLGSLEPLDLQIENALRGGASSLLSLQRIREASLAFYAPPRPLNRSPSPPPPTTPSRGSPSTAPSLSVVGGTSAPSSPSVTHSTPPTIPSPPSSSPSSPTATGSRPSVRPPPSHADYSDALRRRKVHKCDFVGCTKVYTKSSHLKAHKRTHTGEKPYQCT</sequence>
<feature type="compositionally biased region" description="Pro residues" evidence="6">
    <location>
        <begin position="429"/>
        <end position="444"/>
    </location>
</feature>
<feature type="region of interest" description="Disordered" evidence="6">
    <location>
        <begin position="277"/>
        <end position="303"/>
    </location>
</feature>
<organism evidence="8 9">
    <name type="scientific">Hyalella azteca</name>
    <name type="common">Amphipod</name>
    <dbReference type="NCBI Taxonomy" id="294128"/>
    <lineage>
        <taxon>Eukaryota</taxon>
        <taxon>Metazoa</taxon>
        <taxon>Ecdysozoa</taxon>
        <taxon>Arthropoda</taxon>
        <taxon>Crustacea</taxon>
        <taxon>Multicrustacea</taxon>
        <taxon>Malacostraca</taxon>
        <taxon>Eumalacostraca</taxon>
        <taxon>Peracarida</taxon>
        <taxon>Amphipoda</taxon>
        <taxon>Senticaudata</taxon>
        <taxon>Talitrida</taxon>
        <taxon>Talitroidea</taxon>
        <taxon>Hyalellidae</taxon>
        <taxon>Hyalella</taxon>
    </lineage>
</organism>
<evidence type="ECO:0000313" key="9">
    <source>
        <dbReference type="RefSeq" id="XP_018018618.1"/>
    </source>
</evidence>
<feature type="compositionally biased region" description="Basic and acidic residues" evidence="6">
    <location>
        <begin position="46"/>
        <end position="55"/>
    </location>
</feature>
<accession>A0A8B7NXX0</accession>